<name>A0ABN3XTB7_9ACTN</name>
<evidence type="ECO:0000256" key="1">
    <source>
        <dbReference type="SAM" id="MobiDB-lite"/>
    </source>
</evidence>
<keyword evidence="3" id="KW-1185">Reference proteome</keyword>
<gene>
    <name evidence="2" type="ORF">GCM10017559_08370</name>
</gene>
<accession>A0ABN3XTB7</accession>
<comment type="caution">
    <text evidence="2">The sequence shown here is derived from an EMBL/GenBank/DDBJ whole genome shotgun (WGS) entry which is preliminary data.</text>
</comment>
<reference evidence="2 3" key="1">
    <citation type="journal article" date="2019" name="Int. J. Syst. Evol. Microbiol.">
        <title>The Global Catalogue of Microorganisms (GCM) 10K type strain sequencing project: providing services to taxonomists for standard genome sequencing and annotation.</title>
        <authorList>
            <consortium name="The Broad Institute Genomics Platform"/>
            <consortium name="The Broad Institute Genome Sequencing Center for Infectious Disease"/>
            <person name="Wu L."/>
            <person name="Ma J."/>
        </authorList>
    </citation>
    <scope>NUCLEOTIDE SEQUENCE [LARGE SCALE GENOMIC DNA]</scope>
    <source>
        <strain evidence="2 3">JCM 3106</strain>
    </source>
</reference>
<organism evidence="2 3">
    <name type="scientific">Streptosporangium longisporum</name>
    <dbReference type="NCBI Taxonomy" id="46187"/>
    <lineage>
        <taxon>Bacteria</taxon>
        <taxon>Bacillati</taxon>
        <taxon>Actinomycetota</taxon>
        <taxon>Actinomycetes</taxon>
        <taxon>Streptosporangiales</taxon>
        <taxon>Streptosporangiaceae</taxon>
        <taxon>Streptosporangium</taxon>
    </lineage>
</organism>
<protein>
    <submittedName>
        <fullName evidence="2">Uncharacterized protein</fullName>
    </submittedName>
</protein>
<proteinExistence type="predicted"/>
<dbReference type="Proteomes" id="UP001499930">
    <property type="component" value="Unassembled WGS sequence"/>
</dbReference>
<evidence type="ECO:0000313" key="2">
    <source>
        <dbReference type="EMBL" id="GAA2990651.1"/>
    </source>
</evidence>
<sequence>MPSAWGVRAYGFYLRVVLHNFADGASWLSHGGGCAAQLGFLRRVEGGQQVGELVLLLGGEAGGEQSVEVEDRVAVGAGDDVAREGRGGEHDAPILPGDQRKSGCLARMA</sequence>
<dbReference type="EMBL" id="BAAAWD010000004">
    <property type="protein sequence ID" value="GAA2990651.1"/>
    <property type="molecule type" value="Genomic_DNA"/>
</dbReference>
<feature type="region of interest" description="Disordered" evidence="1">
    <location>
        <begin position="78"/>
        <end position="109"/>
    </location>
</feature>
<evidence type="ECO:0000313" key="3">
    <source>
        <dbReference type="Proteomes" id="UP001499930"/>
    </source>
</evidence>
<feature type="compositionally biased region" description="Basic and acidic residues" evidence="1">
    <location>
        <begin position="80"/>
        <end position="92"/>
    </location>
</feature>